<organism evidence="2 3">
    <name type="scientific">Caballeronia sordidicola</name>
    <name type="common">Burkholderia sordidicola</name>
    <dbReference type="NCBI Taxonomy" id="196367"/>
    <lineage>
        <taxon>Bacteria</taxon>
        <taxon>Pseudomonadati</taxon>
        <taxon>Pseudomonadota</taxon>
        <taxon>Betaproteobacteria</taxon>
        <taxon>Burkholderiales</taxon>
        <taxon>Burkholderiaceae</taxon>
        <taxon>Caballeronia</taxon>
    </lineage>
</organism>
<feature type="region of interest" description="Disordered" evidence="1">
    <location>
        <begin position="1"/>
        <end position="27"/>
    </location>
</feature>
<evidence type="ECO:0000313" key="3">
    <source>
        <dbReference type="Proteomes" id="UP000195221"/>
    </source>
</evidence>
<accession>A0A242MBI7</accession>
<dbReference type="AlphaFoldDB" id="A0A242MBI7"/>
<gene>
    <name evidence="2" type="ORF">PAMC26577_33340</name>
</gene>
<dbReference type="EMBL" id="NBTZ01000131">
    <property type="protein sequence ID" value="OTP68664.1"/>
    <property type="molecule type" value="Genomic_DNA"/>
</dbReference>
<evidence type="ECO:0000256" key="1">
    <source>
        <dbReference type="SAM" id="MobiDB-lite"/>
    </source>
</evidence>
<protein>
    <submittedName>
        <fullName evidence="2">Uncharacterized protein</fullName>
    </submittedName>
</protein>
<reference evidence="2 3" key="1">
    <citation type="submission" date="2017-03" db="EMBL/GenBank/DDBJ databases">
        <title>Genome analysis of strain PAMC 26577.</title>
        <authorList>
            <person name="Oh H.-M."/>
            <person name="Yang J.-A."/>
        </authorList>
    </citation>
    <scope>NUCLEOTIDE SEQUENCE [LARGE SCALE GENOMIC DNA]</scope>
    <source>
        <strain evidence="2 3">PAMC 26577</strain>
    </source>
</reference>
<sequence length="76" mass="8634">MLKVAEKRQRATNTANERRAGKANFIRNPGERPAAYEADARVSPGFQGQYRQKWDNASFPARPTMHAIRAASRRAY</sequence>
<evidence type="ECO:0000313" key="2">
    <source>
        <dbReference type="EMBL" id="OTP68664.1"/>
    </source>
</evidence>
<proteinExistence type="predicted"/>
<name>A0A242MBI7_CABSO</name>
<comment type="caution">
    <text evidence="2">The sequence shown here is derived from an EMBL/GenBank/DDBJ whole genome shotgun (WGS) entry which is preliminary data.</text>
</comment>
<dbReference type="Proteomes" id="UP000195221">
    <property type="component" value="Unassembled WGS sequence"/>
</dbReference>